<comment type="caution">
    <text evidence="3">The sequence shown here is derived from an EMBL/GenBank/DDBJ whole genome shotgun (WGS) entry which is preliminary data.</text>
</comment>
<dbReference type="Proteomes" id="UP000765509">
    <property type="component" value="Unassembled WGS sequence"/>
</dbReference>
<evidence type="ECO:0000313" key="3">
    <source>
        <dbReference type="EMBL" id="MBW0519079.1"/>
    </source>
</evidence>
<dbReference type="AlphaFoldDB" id="A0A9Q3ED70"/>
<feature type="region of interest" description="Disordered" evidence="1">
    <location>
        <begin position="74"/>
        <end position="100"/>
    </location>
</feature>
<gene>
    <name evidence="3" type="ORF">O181_058794</name>
</gene>
<evidence type="ECO:0000256" key="2">
    <source>
        <dbReference type="SAM" id="SignalP"/>
    </source>
</evidence>
<name>A0A9Q3ED70_9BASI</name>
<dbReference type="EMBL" id="AVOT02027101">
    <property type="protein sequence ID" value="MBW0519079.1"/>
    <property type="molecule type" value="Genomic_DNA"/>
</dbReference>
<sequence length="443" mass="49480">MKSALVLFSIFLYLHPHADCAMEEGRRISQLLGGGGKAADTGKAVDGSHGLANVKGGTHLDPAHAGGGLDGMVGGLGGGQPLTKNTHISPETHLPSATGAVTDSEKAAAITVSRSGKLPQKLTEALDSFAMWAPNLYRRLRTVLSIFKTIKLQDVDGFKLKFQGVTPEAQFRMVIDTFHTFTSARSTHSAEEFGSWAKGIGEAMKVTDKEALQSTLVETQMQKELCNLFLVSSKRRSRNPLRDAHRQFTDLQVGLFDRVRANRQKFYEDGSYRRIEWGEELMNINKQLILRGEQNSDRALQRLKKDKLTTPYVQQILAQERKQIPLKEALKPLERLIGIVEDATLREHQLTGHIKQPVNPYGLDQRTAAIESLLFIYQSRALLLTNPVTKEQAEAMTIRIYHAFREGPTAKHYLYPHWMKMQEALDPVRYLGPPPAPPKRTVL</sequence>
<evidence type="ECO:0000313" key="4">
    <source>
        <dbReference type="Proteomes" id="UP000765509"/>
    </source>
</evidence>
<protein>
    <submittedName>
        <fullName evidence="3">Uncharacterized protein</fullName>
    </submittedName>
</protein>
<reference evidence="3" key="1">
    <citation type="submission" date="2021-03" db="EMBL/GenBank/DDBJ databases">
        <title>Draft genome sequence of rust myrtle Austropuccinia psidii MF-1, a brazilian biotype.</title>
        <authorList>
            <person name="Quecine M.C."/>
            <person name="Pachon D.M.R."/>
            <person name="Bonatelli M.L."/>
            <person name="Correr F.H."/>
            <person name="Franceschini L.M."/>
            <person name="Leite T.F."/>
            <person name="Margarido G.R.A."/>
            <person name="Almeida C.A."/>
            <person name="Ferrarezi J.A."/>
            <person name="Labate C.A."/>
        </authorList>
    </citation>
    <scope>NUCLEOTIDE SEQUENCE</scope>
    <source>
        <strain evidence="3">MF-1</strain>
    </source>
</reference>
<keyword evidence="2" id="KW-0732">Signal</keyword>
<accession>A0A9Q3ED70</accession>
<feature type="chain" id="PRO_5040297365" evidence="2">
    <location>
        <begin position="21"/>
        <end position="443"/>
    </location>
</feature>
<proteinExistence type="predicted"/>
<keyword evidence="4" id="KW-1185">Reference proteome</keyword>
<feature type="signal peptide" evidence="2">
    <location>
        <begin position="1"/>
        <end position="20"/>
    </location>
</feature>
<organism evidence="3 4">
    <name type="scientific">Austropuccinia psidii MF-1</name>
    <dbReference type="NCBI Taxonomy" id="1389203"/>
    <lineage>
        <taxon>Eukaryota</taxon>
        <taxon>Fungi</taxon>
        <taxon>Dikarya</taxon>
        <taxon>Basidiomycota</taxon>
        <taxon>Pucciniomycotina</taxon>
        <taxon>Pucciniomycetes</taxon>
        <taxon>Pucciniales</taxon>
        <taxon>Sphaerophragmiaceae</taxon>
        <taxon>Austropuccinia</taxon>
    </lineage>
</organism>
<evidence type="ECO:0000256" key="1">
    <source>
        <dbReference type="SAM" id="MobiDB-lite"/>
    </source>
</evidence>